<dbReference type="InterPro" id="IPR027417">
    <property type="entry name" value="P-loop_NTPase"/>
</dbReference>
<proteinExistence type="predicted"/>
<dbReference type="RefSeq" id="WP_139449700.1">
    <property type="nucleotide sequence ID" value="NZ_VDMB01000016.1"/>
</dbReference>
<accession>A0A5S5ME83</accession>
<protein>
    <submittedName>
        <fullName evidence="2">AAA family ATPase</fullName>
    </submittedName>
</protein>
<dbReference type="PANTHER" id="PTHR34825">
    <property type="entry name" value="CONSERVED PROTEIN, WITH A WEAK D-GALACTARATE DEHYDRATASE/ALTRONATE HYDROLASE DOMAIN"/>
    <property type="match status" value="1"/>
</dbReference>
<dbReference type="EMBL" id="VDMB01000016">
    <property type="protein sequence ID" value="TYT74033.1"/>
    <property type="molecule type" value="Genomic_DNA"/>
</dbReference>
<sequence>MKKLPIGIQNFREIIENGYVYVDKTKDYHNLIQNKYCFLSRPRRFGKSLMLSTLKEIFKGEKKLFKGLWIENKIDWNIHPVIHLDFNLITHHLDIETFERTLLHALKSSALEYNISIDEEDPKNFFQQLVTALSKKAKVVLLVDEYDKAVIDYIDAPDKAGTNKDYIASFYEAIKGLDACFRFVMLTGVTKFSKVSVFSKLNNLRDITFTDTYSTMLGIREEELYANFEPHLKQSADALDIKDDELKSKIRTWYNGYSWNGRDKLYNPFSILSFFAESSFNNYWFETGTPTFLIELIRKNHFLLPDLEGIEVENYSFGSYGHDNLEPVPLLFQTGYLTIKEKKKGFSDEMLYRLGLPNREVKRSLLNNILGYYTGKGVSHAKPPYLKMLQSLASEDFESFIHFLTAAFASLPYNLYPAKEDYYHSIFYLILVMLGAEIDAEILTDKGRMDAAIHFSDKIYIVEFKTGDVKKGMQQIRNRRYWEKFGLRNKKILLLAVGGFDEKKIEYLIEHP</sequence>
<evidence type="ECO:0000259" key="1">
    <source>
        <dbReference type="Pfam" id="PF09820"/>
    </source>
</evidence>
<comment type="caution">
    <text evidence="2">The sequence shown here is derived from an EMBL/GenBank/DDBJ whole genome shotgun (WGS) entry which is preliminary data.</text>
</comment>
<evidence type="ECO:0000313" key="3">
    <source>
        <dbReference type="Proteomes" id="UP000321899"/>
    </source>
</evidence>
<organism evidence="2 3">
    <name type="scientific">Desulfobotulus mexicanus</name>
    <dbReference type="NCBI Taxonomy" id="2586642"/>
    <lineage>
        <taxon>Bacteria</taxon>
        <taxon>Pseudomonadati</taxon>
        <taxon>Thermodesulfobacteriota</taxon>
        <taxon>Desulfobacteria</taxon>
        <taxon>Desulfobacterales</taxon>
        <taxon>Desulfobacteraceae</taxon>
        <taxon>Desulfobotulus</taxon>
    </lineage>
</organism>
<gene>
    <name evidence="2" type="ORF">FIM25_12150</name>
</gene>
<reference evidence="2 3" key="1">
    <citation type="submission" date="2019-06" db="EMBL/GenBank/DDBJ databases">
        <title>Desulfobotulus mexicanus sp. nov., a novel sulfate-reducing bacterium isolated from the sediment of an alkaline crater lake in Mexico.</title>
        <authorList>
            <person name="Hirschler-Rea A."/>
        </authorList>
    </citation>
    <scope>NUCLEOTIDE SEQUENCE [LARGE SCALE GENOMIC DNA]</scope>
    <source>
        <strain evidence="2 3">PAR22N</strain>
    </source>
</reference>
<dbReference type="Pfam" id="PF08011">
    <property type="entry name" value="PDDEXK_9"/>
    <property type="match status" value="1"/>
</dbReference>
<dbReference type="OrthoDB" id="9808684at2"/>
<dbReference type="Proteomes" id="UP000321899">
    <property type="component" value="Unassembled WGS sequence"/>
</dbReference>
<dbReference type="AlphaFoldDB" id="A0A5S5ME83"/>
<feature type="domain" description="AAA-ATPase-like" evidence="1">
    <location>
        <begin position="5"/>
        <end position="198"/>
    </location>
</feature>
<dbReference type="SUPFAM" id="SSF52540">
    <property type="entry name" value="P-loop containing nucleoside triphosphate hydrolases"/>
    <property type="match status" value="1"/>
</dbReference>
<dbReference type="InterPro" id="IPR018631">
    <property type="entry name" value="AAA-ATPase-like_dom"/>
</dbReference>
<dbReference type="PANTHER" id="PTHR34825:SF1">
    <property type="entry name" value="AAA-ATPASE-LIKE DOMAIN-CONTAINING PROTEIN"/>
    <property type="match status" value="1"/>
</dbReference>
<dbReference type="Pfam" id="PF09820">
    <property type="entry name" value="AAA-ATPase_like"/>
    <property type="match status" value="1"/>
</dbReference>
<dbReference type="InterPro" id="IPR012547">
    <property type="entry name" value="PDDEXK_9"/>
</dbReference>
<keyword evidence="3" id="KW-1185">Reference proteome</keyword>
<evidence type="ECO:0000313" key="2">
    <source>
        <dbReference type="EMBL" id="TYT74033.1"/>
    </source>
</evidence>
<name>A0A5S5ME83_9BACT</name>